<comment type="caution">
    <text evidence="1">The sequence shown here is derived from an EMBL/GenBank/DDBJ whole genome shotgun (WGS) entry which is preliminary data.</text>
</comment>
<protein>
    <submittedName>
        <fullName evidence="1">Uncharacterized protein</fullName>
    </submittedName>
</protein>
<dbReference type="PANTHER" id="PTHR28642">
    <property type="entry name" value="MEIOSIS 1 ARREST PROTEIN"/>
    <property type="match status" value="1"/>
</dbReference>
<proteinExistence type="predicted"/>
<name>A0A8K0KKG6_LADFU</name>
<organism evidence="1 2">
    <name type="scientific">Ladona fulva</name>
    <name type="common">Scarce chaser dragonfly</name>
    <name type="synonym">Libellula fulva</name>
    <dbReference type="NCBI Taxonomy" id="123851"/>
    <lineage>
        <taxon>Eukaryota</taxon>
        <taxon>Metazoa</taxon>
        <taxon>Ecdysozoa</taxon>
        <taxon>Arthropoda</taxon>
        <taxon>Hexapoda</taxon>
        <taxon>Insecta</taxon>
        <taxon>Pterygota</taxon>
        <taxon>Palaeoptera</taxon>
        <taxon>Odonata</taxon>
        <taxon>Epiprocta</taxon>
        <taxon>Anisoptera</taxon>
        <taxon>Libelluloidea</taxon>
        <taxon>Libellulidae</taxon>
        <taxon>Ladona</taxon>
    </lineage>
</organism>
<dbReference type="GO" id="GO:0051308">
    <property type="term" value="P:male meiosis chromosome separation"/>
    <property type="evidence" value="ECO:0007669"/>
    <property type="project" value="TreeGrafter"/>
</dbReference>
<gene>
    <name evidence="1" type="ORF">J437_LFUL005236</name>
</gene>
<dbReference type="GO" id="GO:0007283">
    <property type="term" value="P:spermatogenesis"/>
    <property type="evidence" value="ECO:0007669"/>
    <property type="project" value="InterPro"/>
</dbReference>
<dbReference type="AlphaFoldDB" id="A0A8K0KKG6"/>
<dbReference type="Proteomes" id="UP000792457">
    <property type="component" value="Unassembled WGS sequence"/>
</dbReference>
<reference evidence="1" key="2">
    <citation type="submission" date="2017-10" db="EMBL/GenBank/DDBJ databases">
        <title>Ladona fulva Genome sequencing and assembly.</title>
        <authorList>
            <person name="Murali S."/>
            <person name="Richards S."/>
            <person name="Bandaranaike D."/>
            <person name="Bellair M."/>
            <person name="Blankenburg K."/>
            <person name="Chao H."/>
            <person name="Dinh H."/>
            <person name="Doddapaneni H."/>
            <person name="Dugan-Rocha S."/>
            <person name="Elkadiri S."/>
            <person name="Gnanaolivu R."/>
            <person name="Hernandez B."/>
            <person name="Skinner E."/>
            <person name="Javaid M."/>
            <person name="Lee S."/>
            <person name="Li M."/>
            <person name="Ming W."/>
            <person name="Munidasa M."/>
            <person name="Muniz J."/>
            <person name="Nguyen L."/>
            <person name="Hughes D."/>
            <person name="Osuji N."/>
            <person name="Pu L.-L."/>
            <person name="Puazo M."/>
            <person name="Qu C."/>
            <person name="Quiroz J."/>
            <person name="Raj R."/>
            <person name="Weissenberger G."/>
            <person name="Xin Y."/>
            <person name="Zou X."/>
            <person name="Han Y."/>
            <person name="Worley K."/>
            <person name="Muzny D."/>
            <person name="Gibbs R."/>
        </authorList>
    </citation>
    <scope>NUCLEOTIDE SEQUENCE</scope>
    <source>
        <strain evidence="1">Sampled in the wild</strain>
    </source>
</reference>
<reference evidence="1" key="1">
    <citation type="submission" date="2013-04" db="EMBL/GenBank/DDBJ databases">
        <authorList>
            <person name="Qu J."/>
            <person name="Murali S.C."/>
            <person name="Bandaranaike D."/>
            <person name="Bellair M."/>
            <person name="Blankenburg K."/>
            <person name="Chao H."/>
            <person name="Dinh H."/>
            <person name="Doddapaneni H."/>
            <person name="Downs B."/>
            <person name="Dugan-Rocha S."/>
            <person name="Elkadiri S."/>
            <person name="Gnanaolivu R.D."/>
            <person name="Hernandez B."/>
            <person name="Javaid M."/>
            <person name="Jayaseelan J.C."/>
            <person name="Lee S."/>
            <person name="Li M."/>
            <person name="Ming W."/>
            <person name="Munidasa M."/>
            <person name="Muniz J."/>
            <person name="Nguyen L."/>
            <person name="Ongeri F."/>
            <person name="Osuji N."/>
            <person name="Pu L.-L."/>
            <person name="Puazo M."/>
            <person name="Qu C."/>
            <person name="Quiroz J."/>
            <person name="Raj R."/>
            <person name="Weissenberger G."/>
            <person name="Xin Y."/>
            <person name="Zou X."/>
            <person name="Han Y."/>
            <person name="Richards S."/>
            <person name="Worley K."/>
            <person name="Muzny D."/>
            <person name="Gibbs R."/>
        </authorList>
    </citation>
    <scope>NUCLEOTIDE SEQUENCE</scope>
    <source>
        <strain evidence="1">Sampled in the wild</strain>
    </source>
</reference>
<evidence type="ECO:0000313" key="1">
    <source>
        <dbReference type="EMBL" id="KAG8233908.1"/>
    </source>
</evidence>
<dbReference type="OrthoDB" id="6433824at2759"/>
<accession>A0A8K0KKG6</accession>
<evidence type="ECO:0000313" key="2">
    <source>
        <dbReference type="Proteomes" id="UP000792457"/>
    </source>
</evidence>
<keyword evidence="2" id="KW-1185">Reference proteome</keyword>
<dbReference type="PANTHER" id="PTHR28642:SF1">
    <property type="entry name" value="MEIOSIS 1 ARREST PROTEIN"/>
    <property type="match status" value="1"/>
</dbReference>
<dbReference type="EMBL" id="KZ308752">
    <property type="protein sequence ID" value="KAG8233908.1"/>
    <property type="molecule type" value="Genomic_DNA"/>
</dbReference>
<dbReference type="InterPro" id="IPR033587">
    <property type="entry name" value="M1AP"/>
</dbReference>
<dbReference type="GO" id="GO:0007127">
    <property type="term" value="P:meiosis I"/>
    <property type="evidence" value="ECO:0007669"/>
    <property type="project" value="InterPro"/>
</dbReference>
<feature type="non-terminal residue" evidence="1">
    <location>
        <position position="176"/>
    </location>
</feature>
<sequence length="176" mass="19595">MNRFVQTTRSALSHQPVQYLIIDIGYSMNSLILESCITALHTVLSLACSVRGSNRIPGFGLSVIGTSSKCIFPVDIVRGNFRKFEEAVGSNIWQFSSQLQINILTTKPGLTMQDCLEQAIQNIPTTRLKKIMVVELKPSLSNIPETKYCQAFDLSRTLGFVEVAQTLATEDNMEDF</sequence>